<feature type="transmembrane region" description="Helical" evidence="6">
    <location>
        <begin position="149"/>
        <end position="171"/>
    </location>
</feature>
<evidence type="ECO:0000256" key="5">
    <source>
        <dbReference type="SAM" id="MobiDB-lite"/>
    </source>
</evidence>
<keyword evidence="4 6" id="KW-0472">Membrane</keyword>
<feature type="transmembrane region" description="Helical" evidence="6">
    <location>
        <begin position="291"/>
        <end position="314"/>
    </location>
</feature>
<dbReference type="Gene3D" id="1.20.1070.10">
    <property type="entry name" value="Rhodopsin 7-helix transmembrane proteins"/>
    <property type="match status" value="2"/>
</dbReference>
<protein>
    <recommendedName>
        <fullName evidence="7">G-protein coupled receptors family 1 profile domain-containing protein</fullName>
    </recommendedName>
</protein>
<dbReference type="EMBL" id="JACVVK020000433">
    <property type="protein sequence ID" value="KAK7474561.1"/>
    <property type="molecule type" value="Genomic_DNA"/>
</dbReference>
<evidence type="ECO:0000256" key="1">
    <source>
        <dbReference type="ARBA" id="ARBA00004370"/>
    </source>
</evidence>
<dbReference type="PRINTS" id="PR00237">
    <property type="entry name" value="GPCRRHODOPSN"/>
</dbReference>
<proteinExistence type="predicted"/>
<feature type="transmembrane region" description="Helical" evidence="6">
    <location>
        <begin position="326"/>
        <end position="351"/>
    </location>
</feature>
<dbReference type="PROSITE" id="PS50262">
    <property type="entry name" value="G_PROTEIN_RECEP_F1_2"/>
    <property type="match status" value="2"/>
</dbReference>
<accession>A0ABD0JI99</accession>
<name>A0ABD0JI99_9CAEN</name>
<reference evidence="8 9" key="1">
    <citation type="journal article" date="2023" name="Sci. Data">
        <title>Genome assembly of the Korean intertidal mud-creeper Batillaria attramentaria.</title>
        <authorList>
            <person name="Patra A.K."/>
            <person name="Ho P.T."/>
            <person name="Jun S."/>
            <person name="Lee S.J."/>
            <person name="Kim Y."/>
            <person name="Won Y.J."/>
        </authorList>
    </citation>
    <scope>NUCLEOTIDE SEQUENCE [LARGE SCALE GENOMIC DNA]</scope>
    <source>
        <strain evidence="8">Wonlab-2016</strain>
    </source>
</reference>
<dbReference type="GO" id="GO:0016020">
    <property type="term" value="C:membrane"/>
    <property type="evidence" value="ECO:0007669"/>
    <property type="project" value="UniProtKB-SubCell"/>
</dbReference>
<evidence type="ECO:0000313" key="8">
    <source>
        <dbReference type="EMBL" id="KAK7474561.1"/>
    </source>
</evidence>
<dbReference type="InterPro" id="IPR017452">
    <property type="entry name" value="GPCR_Rhodpsn_7TM"/>
</dbReference>
<feature type="transmembrane region" description="Helical" evidence="6">
    <location>
        <begin position="498"/>
        <end position="521"/>
    </location>
</feature>
<feature type="transmembrane region" description="Helical" evidence="6">
    <location>
        <begin position="207"/>
        <end position="229"/>
    </location>
</feature>
<dbReference type="Pfam" id="PF00001">
    <property type="entry name" value="7tm_1"/>
    <property type="match status" value="1"/>
</dbReference>
<keyword evidence="2 6" id="KW-0812">Transmembrane</keyword>
<feature type="transmembrane region" description="Helical" evidence="6">
    <location>
        <begin position="533"/>
        <end position="559"/>
    </location>
</feature>
<evidence type="ECO:0000256" key="3">
    <source>
        <dbReference type="ARBA" id="ARBA00022989"/>
    </source>
</evidence>
<evidence type="ECO:0000256" key="2">
    <source>
        <dbReference type="ARBA" id="ARBA00022692"/>
    </source>
</evidence>
<comment type="subcellular location">
    <subcellularLocation>
        <location evidence="1">Membrane</location>
    </subcellularLocation>
</comment>
<feature type="domain" description="G-protein coupled receptors family 1 profile" evidence="7">
    <location>
        <begin position="356"/>
        <end position="556"/>
    </location>
</feature>
<dbReference type="InterPro" id="IPR052954">
    <property type="entry name" value="GPCR-Ligand_Int"/>
</dbReference>
<evidence type="ECO:0000259" key="7">
    <source>
        <dbReference type="PROSITE" id="PS50262"/>
    </source>
</evidence>
<feature type="transmembrane region" description="Helical" evidence="6">
    <location>
        <begin position="105"/>
        <end position="128"/>
    </location>
</feature>
<evidence type="ECO:0000313" key="9">
    <source>
        <dbReference type="Proteomes" id="UP001519460"/>
    </source>
</evidence>
<dbReference type="AlphaFoldDB" id="A0ABD0JI99"/>
<dbReference type="Proteomes" id="UP001519460">
    <property type="component" value="Unassembled WGS sequence"/>
</dbReference>
<dbReference type="InterPro" id="IPR000276">
    <property type="entry name" value="GPCR_Rhodpsn"/>
</dbReference>
<sequence>MLTLTYNATTSLDKFPDDGGILSTRDKDWITLVLECGFRTSLAIMGVFTNVTTLVVLAVQGLKDSVNISLFALTLSDLAYVVTLLPGQQHCFYVAEDSCVNQEFIPHGVMFGAAFSKVSAGITALISVERCLCVMLPLNVRRLVTYRCTLFAVTSICLALFALFVPIFMMLEIQHVDIGGNRTAAYAVPTAFFRENFTLLTVLLNTVLNVVIPISLLAIVAVCTVVTVIRLKMSARWRQAVSSSSSNALKSEPATGCGGLHVQTQEPVHVTREQKPTSSDDKTMRLTRMMVAIACVYIVCIIPGTISTLVRLFIPQFDFNARYHNMFAVIYVLDFTMLTFNSSVNFFVYLAMSSRCTLFAITSICLALLALFVPVLMMLEIQHVDIGGNRTAAYAVPTAFFRENFTLLSVFSDTVISVVIPVSLLAIVAVCTAVTVIRLKTSSKWRQAVSSASSDTAKSRTPSRSGSHVQTQEPVHVTRQQKPTSVDDKTVRLTRMMVAIACIYIVCIIPGTISTLVRLFIPEFSLNDRYHNMFAVVYALDFTMLTFNSSVNFFVYLAMSSRFRQIFLSLVTRCCRSSGQMARLPGNRTQPSLDSVNTEVSHAL</sequence>
<dbReference type="SUPFAM" id="SSF81321">
    <property type="entry name" value="Family A G protein-coupled receptor-like"/>
    <property type="match status" value="2"/>
</dbReference>
<feature type="domain" description="G-protein coupled receptors family 1 profile" evidence="7">
    <location>
        <begin position="49"/>
        <end position="349"/>
    </location>
</feature>
<keyword evidence="9" id="KW-1185">Reference proteome</keyword>
<feature type="transmembrane region" description="Helical" evidence="6">
    <location>
        <begin position="38"/>
        <end position="59"/>
    </location>
</feature>
<evidence type="ECO:0000256" key="4">
    <source>
        <dbReference type="ARBA" id="ARBA00023136"/>
    </source>
</evidence>
<evidence type="ECO:0000256" key="6">
    <source>
        <dbReference type="SAM" id="Phobius"/>
    </source>
</evidence>
<dbReference type="Pfam" id="PF10324">
    <property type="entry name" value="7TM_GPCR_Srw"/>
    <property type="match status" value="1"/>
</dbReference>
<feature type="region of interest" description="Disordered" evidence="5">
    <location>
        <begin position="451"/>
        <end position="484"/>
    </location>
</feature>
<feature type="transmembrane region" description="Helical" evidence="6">
    <location>
        <begin position="358"/>
        <end position="379"/>
    </location>
</feature>
<dbReference type="InterPro" id="IPR019427">
    <property type="entry name" value="7TM_GPCR_serpentine_rcpt_Srw"/>
</dbReference>
<organism evidence="8 9">
    <name type="scientific">Batillaria attramentaria</name>
    <dbReference type="NCBI Taxonomy" id="370345"/>
    <lineage>
        <taxon>Eukaryota</taxon>
        <taxon>Metazoa</taxon>
        <taxon>Spiralia</taxon>
        <taxon>Lophotrochozoa</taxon>
        <taxon>Mollusca</taxon>
        <taxon>Gastropoda</taxon>
        <taxon>Caenogastropoda</taxon>
        <taxon>Sorbeoconcha</taxon>
        <taxon>Cerithioidea</taxon>
        <taxon>Batillariidae</taxon>
        <taxon>Batillaria</taxon>
    </lineage>
</organism>
<feature type="compositionally biased region" description="Polar residues" evidence="5">
    <location>
        <begin position="587"/>
        <end position="604"/>
    </location>
</feature>
<dbReference type="PANTHER" id="PTHR46641">
    <property type="entry name" value="FMRFAMIDE RECEPTOR-RELATED"/>
    <property type="match status" value="1"/>
</dbReference>
<keyword evidence="3 6" id="KW-1133">Transmembrane helix</keyword>
<feature type="transmembrane region" description="Helical" evidence="6">
    <location>
        <begin position="415"/>
        <end position="437"/>
    </location>
</feature>
<dbReference type="PANTHER" id="PTHR46641:SF2">
    <property type="entry name" value="FMRFAMIDE RECEPTOR"/>
    <property type="match status" value="1"/>
</dbReference>
<gene>
    <name evidence="8" type="ORF">BaRGS_00034206</name>
</gene>
<feature type="transmembrane region" description="Helical" evidence="6">
    <location>
        <begin position="66"/>
        <end position="85"/>
    </location>
</feature>
<comment type="caution">
    <text evidence="8">The sequence shown here is derived from an EMBL/GenBank/DDBJ whole genome shotgun (WGS) entry which is preliminary data.</text>
</comment>
<feature type="region of interest" description="Disordered" evidence="5">
    <location>
        <begin position="582"/>
        <end position="604"/>
    </location>
</feature>